<dbReference type="OrthoDB" id="10261408at2759"/>
<protein>
    <submittedName>
        <fullName evidence="2">Uncharacterized protein</fullName>
    </submittedName>
</protein>
<feature type="compositionally biased region" description="Basic and acidic residues" evidence="1">
    <location>
        <begin position="23"/>
        <end position="32"/>
    </location>
</feature>
<feature type="compositionally biased region" description="Basic residues" evidence="1">
    <location>
        <begin position="1"/>
        <end position="11"/>
    </location>
</feature>
<dbReference type="AlphaFoldDB" id="A0A4S8KIM3"/>
<sequence length="166" mass="18007">MPQNKRRGTVSRRKEDESESESAEERSPDMNDHPPSPQMTPQASQPIPRRDIILDKPGPSDFPPSLPSISGLPNRSRAVSHSGVTRAFYDNELPHIATLSLPEPSPSSTPIPMSAPSLPSIRPASEQQAAQQKRAATVPGKSMRTHSTSGPEVVACTFCRGTFLLF</sequence>
<proteinExistence type="predicted"/>
<evidence type="ECO:0000313" key="3">
    <source>
        <dbReference type="Proteomes" id="UP000297245"/>
    </source>
</evidence>
<dbReference type="EMBL" id="ML182549">
    <property type="protein sequence ID" value="THU75250.1"/>
    <property type="molecule type" value="Genomic_DNA"/>
</dbReference>
<accession>A0A4S8KIM3</accession>
<evidence type="ECO:0000256" key="1">
    <source>
        <dbReference type="SAM" id="MobiDB-lite"/>
    </source>
</evidence>
<feature type="region of interest" description="Disordered" evidence="1">
    <location>
        <begin position="1"/>
        <end position="79"/>
    </location>
</feature>
<name>A0A4S8KIM3_DENBC</name>
<dbReference type="Proteomes" id="UP000297245">
    <property type="component" value="Unassembled WGS sequence"/>
</dbReference>
<keyword evidence="3" id="KW-1185">Reference proteome</keyword>
<feature type="compositionally biased region" description="Polar residues" evidence="1">
    <location>
        <begin position="67"/>
        <end position="79"/>
    </location>
</feature>
<gene>
    <name evidence="2" type="ORF">K435DRAFT_881250</name>
</gene>
<evidence type="ECO:0000313" key="2">
    <source>
        <dbReference type="EMBL" id="THU75250.1"/>
    </source>
</evidence>
<reference evidence="2 3" key="1">
    <citation type="journal article" date="2019" name="Nat. Ecol. Evol.">
        <title>Megaphylogeny resolves global patterns of mushroom evolution.</title>
        <authorList>
            <person name="Varga T."/>
            <person name="Krizsan K."/>
            <person name="Foldi C."/>
            <person name="Dima B."/>
            <person name="Sanchez-Garcia M."/>
            <person name="Sanchez-Ramirez S."/>
            <person name="Szollosi G.J."/>
            <person name="Szarkandi J.G."/>
            <person name="Papp V."/>
            <person name="Albert L."/>
            <person name="Andreopoulos W."/>
            <person name="Angelini C."/>
            <person name="Antonin V."/>
            <person name="Barry K.W."/>
            <person name="Bougher N.L."/>
            <person name="Buchanan P."/>
            <person name="Buyck B."/>
            <person name="Bense V."/>
            <person name="Catcheside P."/>
            <person name="Chovatia M."/>
            <person name="Cooper J."/>
            <person name="Damon W."/>
            <person name="Desjardin D."/>
            <person name="Finy P."/>
            <person name="Geml J."/>
            <person name="Haridas S."/>
            <person name="Hughes K."/>
            <person name="Justo A."/>
            <person name="Karasinski D."/>
            <person name="Kautmanova I."/>
            <person name="Kiss B."/>
            <person name="Kocsube S."/>
            <person name="Kotiranta H."/>
            <person name="LaButti K.M."/>
            <person name="Lechner B.E."/>
            <person name="Liimatainen K."/>
            <person name="Lipzen A."/>
            <person name="Lukacs Z."/>
            <person name="Mihaltcheva S."/>
            <person name="Morgado L.N."/>
            <person name="Niskanen T."/>
            <person name="Noordeloos M.E."/>
            <person name="Ohm R.A."/>
            <person name="Ortiz-Santana B."/>
            <person name="Ovrebo C."/>
            <person name="Racz N."/>
            <person name="Riley R."/>
            <person name="Savchenko A."/>
            <person name="Shiryaev A."/>
            <person name="Soop K."/>
            <person name="Spirin V."/>
            <person name="Szebenyi C."/>
            <person name="Tomsovsky M."/>
            <person name="Tulloss R.E."/>
            <person name="Uehling J."/>
            <person name="Grigoriev I.V."/>
            <person name="Vagvolgyi C."/>
            <person name="Papp T."/>
            <person name="Martin F.M."/>
            <person name="Miettinen O."/>
            <person name="Hibbett D.S."/>
            <person name="Nagy L.G."/>
        </authorList>
    </citation>
    <scope>NUCLEOTIDE SEQUENCE [LARGE SCALE GENOMIC DNA]</scope>
    <source>
        <strain evidence="2 3">CBS 962.96</strain>
    </source>
</reference>
<feature type="region of interest" description="Disordered" evidence="1">
    <location>
        <begin position="100"/>
        <end position="150"/>
    </location>
</feature>
<organism evidence="2 3">
    <name type="scientific">Dendrothele bispora (strain CBS 962.96)</name>
    <dbReference type="NCBI Taxonomy" id="1314807"/>
    <lineage>
        <taxon>Eukaryota</taxon>
        <taxon>Fungi</taxon>
        <taxon>Dikarya</taxon>
        <taxon>Basidiomycota</taxon>
        <taxon>Agaricomycotina</taxon>
        <taxon>Agaricomycetes</taxon>
        <taxon>Agaricomycetidae</taxon>
        <taxon>Agaricales</taxon>
        <taxon>Agaricales incertae sedis</taxon>
        <taxon>Dendrothele</taxon>
    </lineage>
</organism>